<reference evidence="8 9" key="1">
    <citation type="submission" date="2023-10" db="EMBL/GenBank/DDBJ databases">
        <title>Veillonella sp. nov., isolated from a pig farm feces dump.</title>
        <authorList>
            <person name="Chang Y.-H."/>
        </authorList>
    </citation>
    <scope>NUCLEOTIDE SEQUENCE [LARGE SCALE GENOMIC DNA]</scope>
    <source>
        <strain evidence="8 9">YH-vei2233</strain>
    </source>
</reference>
<dbReference type="CDD" id="cd00515">
    <property type="entry name" value="HAM1"/>
    <property type="match status" value="1"/>
</dbReference>
<dbReference type="PANTHER" id="PTHR11067">
    <property type="entry name" value="INOSINE TRIPHOSPHATE PYROPHOSPHATASE/HAM1 PROTEIN"/>
    <property type="match status" value="1"/>
</dbReference>
<dbReference type="InterPro" id="IPR029001">
    <property type="entry name" value="ITPase-like_fam"/>
</dbReference>
<evidence type="ECO:0000313" key="8">
    <source>
        <dbReference type="EMBL" id="MDV5087273.1"/>
    </source>
</evidence>
<comment type="caution">
    <text evidence="8">The sequence shown here is derived from an EMBL/GenBank/DDBJ whole genome shotgun (WGS) entry which is preliminary data.</text>
</comment>
<evidence type="ECO:0000256" key="2">
    <source>
        <dbReference type="ARBA" id="ARBA00022723"/>
    </source>
</evidence>
<feature type="binding site" evidence="7">
    <location>
        <position position="40"/>
    </location>
    <ligand>
        <name>Mg(2+)</name>
        <dbReference type="ChEBI" id="CHEBI:18420"/>
    </ligand>
</feature>
<evidence type="ECO:0000256" key="6">
    <source>
        <dbReference type="ARBA" id="ARBA00023080"/>
    </source>
</evidence>
<accession>A0ABU3Z5S7</accession>
<comment type="similarity">
    <text evidence="1 7">Belongs to the HAM1 NTPase family.</text>
</comment>
<dbReference type="SUPFAM" id="SSF52972">
    <property type="entry name" value="ITPase-like"/>
    <property type="match status" value="2"/>
</dbReference>
<dbReference type="Proteomes" id="UP001272515">
    <property type="component" value="Unassembled WGS sequence"/>
</dbReference>
<dbReference type="PANTHER" id="PTHR11067:SF9">
    <property type="entry name" value="INOSINE TRIPHOSPHATE PYROPHOSPHATASE"/>
    <property type="match status" value="1"/>
</dbReference>
<evidence type="ECO:0000313" key="9">
    <source>
        <dbReference type="Proteomes" id="UP001272515"/>
    </source>
</evidence>
<keyword evidence="3 7" id="KW-0547">Nucleotide-binding</keyword>
<feature type="binding site" evidence="7">
    <location>
        <position position="226"/>
    </location>
    <ligand>
        <name>substrate</name>
    </ligand>
</feature>
<keyword evidence="6 7" id="KW-0546">Nucleotide metabolism</keyword>
<feature type="binding site" evidence="7">
    <location>
        <begin position="7"/>
        <end position="12"/>
    </location>
    <ligand>
        <name>substrate</name>
    </ligand>
</feature>
<feature type="binding site" evidence="7">
    <location>
        <begin position="231"/>
        <end position="232"/>
    </location>
    <ligand>
        <name>substrate</name>
    </ligand>
</feature>
<organism evidence="8 9">
    <name type="scientific">Veillonella absiana</name>
    <dbReference type="NCBI Taxonomy" id="3079305"/>
    <lineage>
        <taxon>Bacteria</taxon>
        <taxon>Bacillati</taxon>
        <taxon>Bacillota</taxon>
        <taxon>Negativicutes</taxon>
        <taxon>Veillonellales</taxon>
        <taxon>Veillonellaceae</taxon>
        <taxon>Veillonella</taxon>
    </lineage>
</organism>
<feature type="binding site" evidence="7">
    <location>
        <position position="70"/>
    </location>
    <ligand>
        <name>substrate</name>
    </ligand>
</feature>
<protein>
    <recommendedName>
        <fullName evidence="7">dITP/XTP pyrophosphatase</fullName>
        <ecNumber evidence="7">3.6.1.66</ecNumber>
    </recommendedName>
    <alternativeName>
        <fullName evidence="7">Non-canonical purine NTP pyrophosphatase</fullName>
    </alternativeName>
    <alternativeName>
        <fullName evidence="7">Non-standard purine NTP pyrophosphatase</fullName>
    </alternativeName>
    <alternativeName>
        <fullName evidence="7">Nucleoside-triphosphate diphosphatase</fullName>
    </alternativeName>
    <alternativeName>
        <fullName evidence="7">Nucleoside-triphosphate pyrophosphatase</fullName>
        <shortName evidence="7">NTPase</shortName>
    </alternativeName>
</protein>
<dbReference type="HAMAP" id="MF_01405">
    <property type="entry name" value="Non_canon_purine_NTPase"/>
    <property type="match status" value="1"/>
</dbReference>
<comment type="catalytic activity">
    <reaction evidence="7">
        <text>XTP + H2O = XMP + diphosphate + H(+)</text>
        <dbReference type="Rhea" id="RHEA:28610"/>
        <dbReference type="ChEBI" id="CHEBI:15377"/>
        <dbReference type="ChEBI" id="CHEBI:15378"/>
        <dbReference type="ChEBI" id="CHEBI:33019"/>
        <dbReference type="ChEBI" id="CHEBI:57464"/>
        <dbReference type="ChEBI" id="CHEBI:61314"/>
        <dbReference type="EC" id="3.6.1.66"/>
    </reaction>
</comment>
<sequence>MKLVLATGNKGKIREFQVAFGHRGIECIGIKDVCDVPEPEETGTSFMENAILKATYYMQACGLPCIADDSGLAVDALNGEPGIYSARYAGHDGEHGDDDANNKKLVANLQGIPFESRTAHYVAALALAVPNQYVSEFTTNTLEESKNATAGVEQASVDAENIVRGVKHADRIIVDKKLDAVIFTSQGTCDGLIQDEPVGDGGFGYDPYFYVPDFQKTMAQLDIDTKESISHRGRAITLLLDTLS</sequence>
<dbReference type="InterPro" id="IPR020922">
    <property type="entry name" value="dITP/XTP_pyrophosphatase"/>
</dbReference>
<dbReference type="Pfam" id="PF01725">
    <property type="entry name" value="Ham1p_like"/>
    <property type="match status" value="2"/>
</dbReference>
<feature type="binding site" evidence="7">
    <location>
        <begin position="203"/>
        <end position="206"/>
    </location>
    <ligand>
        <name>substrate</name>
    </ligand>
</feature>
<dbReference type="EMBL" id="JAWJZB010000001">
    <property type="protein sequence ID" value="MDV5087273.1"/>
    <property type="molecule type" value="Genomic_DNA"/>
</dbReference>
<feature type="binding site" evidence="7">
    <location>
        <position position="69"/>
    </location>
    <ligand>
        <name>Mg(2+)</name>
        <dbReference type="ChEBI" id="CHEBI:18420"/>
    </ligand>
</feature>
<comment type="subunit">
    <text evidence="7">Homodimer.</text>
</comment>
<comment type="function">
    <text evidence="7">Pyrophosphatase that catalyzes the hydrolysis of nucleoside triphosphates to their monophosphate derivatives, with a high preference for the non-canonical purine nucleotides XTP (xanthosine triphosphate), dITP (deoxyinosine triphosphate) and ITP. Seems to function as a house-cleaning enzyme that removes non-canonical purine nucleotides from the nucleotide pool, thus preventing their incorporation into DNA/RNA and avoiding chromosomal lesions.</text>
</comment>
<dbReference type="RefSeq" id="WP_295190322.1">
    <property type="nucleotide sequence ID" value="NZ_JAWJZA010000016.1"/>
</dbReference>
<comment type="catalytic activity">
    <reaction evidence="7">
        <text>dITP + H2O = dIMP + diphosphate + H(+)</text>
        <dbReference type="Rhea" id="RHEA:28342"/>
        <dbReference type="ChEBI" id="CHEBI:15377"/>
        <dbReference type="ChEBI" id="CHEBI:15378"/>
        <dbReference type="ChEBI" id="CHEBI:33019"/>
        <dbReference type="ChEBI" id="CHEBI:61194"/>
        <dbReference type="ChEBI" id="CHEBI:61382"/>
        <dbReference type="EC" id="3.6.1.66"/>
    </reaction>
</comment>
<evidence type="ECO:0000256" key="4">
    <source>
        <dbReference type="ARBA" id="ARBA00022801"/>
    </source>
</evidence>
<dbReference type="EC" id="3.6.1.66" evidence="7"/>
<feature type="active site" description="Proton acceptor" evidence="7">
    <location>
        <position position="69"/>
    </location>
</feature>
<evidence type="ECO:0000256" key="7">
    <source>
        <dbReference type="HAMAP-Rule" id="MF_01405"/>
    </source>
</evidence>
<keyword evidence="9" id="KW-1185">Reference proteome</keyword>
<name>A0ABU3Z5S7_9FIRM</name>
<keyword evidence="2 7" id="KW-0479">Metal-binding</keyword>
<dbReference type="InterPro" id="IPR002637">
    <property type="entry name" value="RdgB/HAM1"/>
</dbReference>
<keyword evidence="5 7" id="KW-0460">Magnesium</keyword>
<proteinExistence type="inferred from homology"/>
<comment type="cofactor">
    <cofactor evidence="7">
        <name>Mg(2+)</name>
        <dbReference type="ChEBI" id="CHEBI:18420"/>
    </cofactor>
    <text evidence="7">Binds 1 Mg(2+) ion per subunit.</text>
</comment>
<evidence type="ECO:0000256" key="5">
    <source>
        <dbReference type="ARBA" id="ARBA00022842"/>
    </source>
</evidence>
<comment type="catalytic activity">
    <reaction evidence="7">
        <text>ITP + H2O = IMP + diphosphate + H(+)</text>
        <dbReference type="Rhea" id="RHEA:29399"/>
        <dbReference type="ChEBI" id="CHEBI:15377"/>
        <dbReference type="ChEBI" id="CHEBI:15378"/>
        <dbReference type="ChEBI" id="CHEBI:33019"/>
        <dbReference type="ChEBI" id="CHEBI:58053"/>
        <dbReference type="ChEBI" id="CHEBI:61402"/>
        <dbReference type="EC" id="3.6.1.66"/>
    </reaction>
</comment>
<evidence type="ECO:0000256" key="3">
    <source>
        <dbReference type="ARBA" id="ARBA00022741"/>
    </source>
</evidence>
<gene>
    <name evidence="8" type="ORF">RVY80_00165</name>
</gene>
<evidence type="ECO:0000256" key="1">
    <source>
        <dbReference type="ARBA" id="ARBA00008023"/>
    </source>
</evidence>
<dbReference type="Gene3D" id="3.90.950.10">
    <property type="match status" value="1"/>
</dbReference>
<dbReference type="GO" id="GO:0016787">
    <property type="term" value="F:hydrolase activity"/>
    <property type="evidence" value="ECO:0007669"/>
    <property type="project" value="UniProtKB-KW"/>
</dbReference>
<keyword evidence="4 7" id="KW-0378">Hydrolase</keyword>